<dbReference type="PANTHER" id="PTHR21299:SF1">
    <property type="entry name" value="PANTOATE--BETA-ALANINE LIGASE"/>
    <property type="match status" value="1"/>
</dbReference>
<feature type="binding site" evidence="8">
    <location>
        <position position="61"/>
    </location>
    <ligand>
        <name>beta-alanine</name>
        <dbReference type="ChEBI" id="CHEBI:57966"/>
    </ligand>
</feature>
<organism evidence="9 10">
    <name type="scientific">Thermobrachium celere DSM 8682</name>
    <dbReference type="NCBI Taxonomy" id="941824"/>
    <lineage>
        <taxon>Bacteria</taxon>
        <taxon>Bacillati</taxon>
        <taxon>Bacillota</taxon>
        <taxon>Clostridia</taxon>
        <taxon>Eubacteriales</taxon>
        <taxon>Clostridiaceae</taxon>
        <taxon>Thermobrachium</taxon>
    </lineage>
</organism>
<dbReference type="PANTHER" id="PTHR21299">
    <property type="entry name" value="CYTIDYLATE KINASE/PANTOATE-BETA-ALANINE LIGASE"/>
    <property type="match status" value="1"/>
</dbReference>
<evidence type="ECO:0000256" key="8">
    <source>
        <dbReference type="HAMAP-Rule" id="MF_00158"/>
    </source>
</evidence>
<feature type="binding site" evidence="8">
    <location>
        <begin position="184"/>
        <end position="187"/>
    </location>
    <ligand>
        <name>ATP</name>
        <dbReference type="ChEBI" id="CHEBI:30616"/>
    </ligand>
</feature>
<keyword evidence="10" id="KW-1185">Reference proteome</keyword>
<evidence type="ECO:0000256" key="5">
    <source>
        <dbReference type="ARBA" id="ARBA00022741"/>
    </source>
</evidence>
<dbReference type="AlphaFoldDB" id="R7RPW3"/>
<dbReference type="FunFam" id="3.40.50.620:FF:000013">
    <property type="entry name" value="Pantothenate synthetase"/>
    <property type="match status" value="1"/>
</dbReference>
<evidence type="ECO:0000313" key="9">
    <source>
        <dbReference type="EMBL" id="CDF57406.1"/>
    </source>
</evidence>
<evidence type="ECO:0000256" key="4">
    <source>
        <dbReference type="ARBA" id="ARBA00022655"/>
    </source>
</evidence>
<dbReference type="Proteomes" id="UP000014923">
    <property type="component" value="Unassembled WGS sequence"/>
</dbReference>
<comment type="catalytic activity">
    <reaction evidence="7 8">
        <text>(R)-pantoate + beta-alanine + ATP = (R)-pantothenate + AMP + diphosphate + H(+)</text>
        <dbReference type="Rhea" id="RHEA:10912"/>
        <dbReference type="ChEBI" id="CHEBI:15378"/>
        <dbReference type="ChEBI" id="CHEBI:15980"/>
        <dbReference type="ChEBI" id="CHEBI:29032"/>
        <dbReference type="ChEBI" id="CHEBI:30616"/>
        <dbReference type="ChEBI" id="CHEBI:33019"/>
        <dbReference type="ChEBI" id="CHEBI:57966"/>
        <dbReference type="ChEBI" id="CHEBI:456215"/>
        <dbReference type="EC" id="6.3.2.1"/>
    </reaction>
</comment>
<name>R7RPW3_9CLOT</name>
<dbReference type="GO" id="GO:0004592">
    <property type="term" value="F:pantoate-beta-alanine ligase activity"/>
    <property type="evidence" value="ECO:0007669"/>
    <property type="project" value="UniProtKB-UniRule"/>
</dbReference>
<dbReference type="Pfam" id="PF02569">
    <property type="entry name" value="Pantoate_ligase"/>
    <property type="match status" value="1"/>
</dbReference>
<dbReference type="NCBIfam" id="TIGR00018">
    <property type="entry name" value="panC"/>
    <property type="match status" value="1"/>
</dbReference>
<dbReference type="GO" id="GO:0005829">
    <property type="term" value="C:cytosol"/>
    <property type="evidence" value="ECO:0007669"/>
    <property type="project" value="TreeGrafter"/>
</dbReference>
<dbReference type="CDD" id="cd00560">
    <property type="entry name" value="PanC"/>
    <property type="match status" value="1"/>
</dbReference>
<sequence length="281" mass="32175">MLIIKSVDEMKRHMKDIKKQGRSIGFVPTMGYLHEGHMSLIKRARGENEVVVVSVFVNPTQFGPNEDYERYPRDEERDKKMCEEAGCDILFMPNKDDMYRENYSTYVEVHGLTEGLCGAKRPGHFRGVATIVTKLFNIVKPDRAYFGQKDAQQLAVIKRMVKDLDFDIEIVGCEIVRDVDGLALSSRNTYLSEEERKQAPILYKSLLKAKEEIEKGERASEKLIDLIKTTILEMPDAQIDYIEIVNNETLKPIEKVEGEVLIALAVKFGKTRLIDNMVVRV</sequence>
<dbReference type="RefSeq" id="WP_018660523.1">
    <property type="nucleotide sequence ID" value="NZ_HF952018.1"/>
</dbReference>
<dbReference type="InterPro" id="IPR003721">
    <property type="entry name" value="Pantoate_ligase"/>
</dbReference>
<gene>
    <name evidence="8" type="primary">panC</name>
    <name evidence="9" type="ORF">TCEL_01320</name>
</gene>
<evidence type="ECO:0000313" key="10">
    <source>
        <dbReference type="Proteomes" id="UP000014923"/>
    </source>
</evidence>
<dbReference type="GO" id="GO:0005524">
    <property type="term" value="F:ATP binding"/>
    <property type="evidence" value="ECO:0007669"/>
    <property type="project" value="UniProtKB-KW"/>
</dbReference>
<comment type="function">
    <text evidence="8">Catalyzes the condensation of pantoate with beta-alanine in an ATP-dependent reaction via a pantoyl-adenylate intermediate.</text>
</comment>
<comment type="subunit">
    <text evidence="8">Homodimer.</text>
</comment>
<dbReference type="HOGENOM" id="CLU_047148_0_0_9"/>
<keyword evidence="3 8" id="KW-0436">Ligase</keyword>
<evidence type="ECO:0000256" key="3">
    <source>
        <dbReference type="ARBA" id="ARBA00022598"/>
    </source>
</evidence>
<comment type="similarity">
    <text evidence="2 8">Belongs to the pantothenate synthetase family.</text>
</comment>
<feature type="binding site" evidence="8">
    <location>
        <position position="61"/>
    </location>
    <ligand>
        <name>(R)-pantoate</name>
        <dbReference type="ChEBI" id="CHEBI:15980"/>
    </ligand>
</feature>
<dbReference type="SUPFAM" id="SSF52374">
    <property type="entry name" value="Nucleotidylyl transferase"/>
    <property type="match status" value="1"/>
</dbReference>
<keyword evidence="8" id="KW-0963">Cytoplasm</keyword>
<dbReference type="UniPathway" id="UPA00028">
    <property type="reaction ID" value="UER00005"/>
</dbReference>
<dbReference type="InterPro" id="IPR004821">
    <property type="entry name" value="Cyt_trans-like"/>
</dbReference>
<dbReference type="FunFam" id="3.30.1300.10:FF:000001">
    <property type="entry name" value="Pantothenate synthetase"/>
    <property type="match status" value="1"/>
</dbReference>
<dbReference type="NCBIfam" id="TIGR00125">
    <property type="entry name" value="cyt_tran_rel"/>
    <property type="match status" value="1"/>
</dbReference>
<dbReference type="OrthoDB" id="9773087at2"/>
<dbReference type="Gene3D" id="3.30.1300.10">
    <property type="entry name" value="Pantoate-beta-alanine ligase, C-terminal domain"/>
    <property type="match status" value="1"/>
</dbReference>
<comment type="subcellular location">
    <subcellularLocation>
        <location evidence="8">Cytoplasm</location>
    </subcellularLocation>
</comment>
<feature type="binding site" evidence="8">
    <location>
        <begin position="147"/>
        <end position="150"/>
    </location>
    <ligand>
        <name>ATP</name>
        <dbReference type="ChEBI" id="CHEBI:30616"/>
    </ligand>
</feature>
<dbReference type="InterPro" id="IPR042176">
    <property type="entry name" value="Pantoate_ligase_C"/>
</dbReference>
<proteinExistence type="inferred from homology"/>
<evidence type="ECO:0000256" key="6">
    <source>
        <dbReference type="ARBA" id="ARBA00022840"/>
    </source>
</evidence>
<keyword evidence="6 8" id="KW-0067">ATP-binding</keyword>
<feature type="active site" description="Proton donor" evidence="8">
    <location>
        <position position="37"/>
    </location>
</feature>
<feature type="binding site" evidence="8">
    <location>
        <begin position="30"/>
        <end position="37"/>
    </location>
    <ligand>
        <name>ATP</name>
        <dbReference type="ChEBI" id="CHEBI:30616"/>
    </ligand>
</feature>
<feature type="binding site" evidence="8">
    <location>
        <position position="153"/>
    </location>
    <ligand>
        <name>(R)-pantoate</name>
        <dbReference type="ChEBI" id="CHEBI:15980"/>
    </ligand>
</feature>
<dbReference type="InterPro" id="IPR014729">
    <property type="entry name" value="Rossmann-like_a/b/a_fold"/>
</dbReference>
<dbReference type="HAMAP" id="MF_00158">
    <property type="entry name" value="PanC"/>
    <property type="match status" value="1"/>
</dbReference>
<dbReference type="eggNOG" id="COG0414">
    <property type="taxonomic scope" value="Bacteria"/>
</dbReference>
<accession>R7RPW3</accession>
<dbReference type="GO" id="GO:0015940">
    <property type="term" value="P:pantothenate biosynthetic process"/>
    <property type="evidence" value="ECO:0007669"/>
    <property type="project" value="UniProtKB-UniRule"/>
</dbReference>
<dbReference type="EMBL" id="CAVN010000087">
    <property type="protein sequence ID" value="CDF57406.1"/>
    <property type="molecule type" value="Genomic_DNA"/>
</dbReference>
<protein>
    <recommendedName>
        <fullName evidence="8">Pantothenate synthetase</fullName>
        <shortName evidence="8">PS</shortName>
        <ecNumber evidence="8">6.3.2.1</ecNumber>
    </recommendedName>
    <alternativeName>
        <fullName evidence="8">Pantoate--beta-alanine ligase</fullName>
    </alternativeName>
    <alternativeName>
        <fullName evidence="8">Pantoate-activating enzyme</fullName>
    </alternativeName>
</protein>
<dbReference type="Gene3D" id="3.40.50.620">
    <property type="entry name" value="HUPs"/>
    <property type="match status" value="1"/>
</dbReference>
<comment type="pathway">
    <text evidence="1 8">Cofactor biosynthesis; (R)-pantothenate biosynthesis; (R)-pantothenate from (R)-pantoate and beta-alanine: step 1/1.</text>
</comment>
<evidence type="ECO:0000256" key="7">
    <source>
        <dbReference type="ARBA" id="ARBA00048258"/>
    </source>
</evidence>
<dbReference type="EC" id="6.3.2.1" evidence="8"/>
<keyword evidence="4 8" id="KW-0566">Pantothenate biosynthesis</keyword>
<feature type="binding site" evidence="8">
    <location>
        <position position="176"/>
    </location>
    <ligand>
        <name>ATP</name>
        <dbReference type="ChEBI" id="CHEBI:30616"/>
    </ligand>
</feature>
<comment type="caution">
    <text evidence="9">The sequence shown here is derived from an EMBL/GenBank/DDBJ whole genome shotgun (WGS) entry which is preliminary data.</text>
</comment>
<evidence type="ECO:0000256" key="1">
    <source>
        <dbReference type="ARBA" id="ARBA00004990"/>
    </source>
</evidence>
<comment type="miscellaneous">
    <text evidence="8">The reaction proceeds by a bi uni uni bi ping pong mechanism.</text>
</comment>
<reference evidence="9" key="1">
    <citation type="submission" date="2013-03" db="EMBL/GenBank/DDBJ databases">
        <title>Draft genome sequence of the hydrogen-ethanol-producing anaerobic alkalithermophilic Caloramator celere.</title>
        <authorList>
            <person name="Ciranna A."/>
            <person name="Larjo A."/>
            <person name="Kivisto A."/>
            <person name="Santala V."/>
            <person name="Roos C."/>
            <person name="Karp M."/>
        </authorList>
    </citation>
    <scope>NUCLEOTIDE SEQUENCE [LARGE SCALE GENOMIC DNA]</scope>
    <source>
        <strain evidence="9">DSM 8682</strain>
    </source>
</reference>
<keyword evidence="5 8" id="KW-0547">Nucleotide-binding</keyword>
<evidence type="ECO:0000256" key="2">
    <source>
        <dbReference type="ARBA" id="ARBA00009256"/>
    </source>
</evidence>